<comment type="caution">
    <text evidence="1">The sequence shown here is derived from an EMBL/GenBank/DDBJ whole genome shotgun (WGS) entry which is preliminary data.</text>
</comment>
<protein>
    <submittedName>
        <fullName evidence="1">Uncharacterized protein</fullName>
    </submittedName>
</protein>
<evidence type="ECO:0000313" key="1">
    <source>
        <dbReference type="EMBL" id="GMR55939.1"/>
    </source>
</evidence>
<proteinExistence type="predicted"/>
<name>A0AAN5D3X1_9BILA</name>
<evidence type="ECO:0000313" key="2">
    <source>
        <dbReference type="Proteomes" id="UP001328107"/>
    </source>
</evidence>
<organism evidence="1 2">
    <name type="scientific">Pristionchus mayeri</name>
    <dbReference type="NCBI Taxonomy" id="1317129"/>
    <lineage>
        <taxon>Eukaryota</taxon>
        <taxon>Metazoa</taxon>
        <taxon>Ecdysozoa</taxon>
        <taxon>Nematoda</taxon>
        <taxon>Chromadorea</taxon>
        <taxon>Rhabditida</taxon>
        <taxon>Rhabditina</taxon>
        <taxon>Diplogasteromorpha</taxon>
        <taxon>Diplogasteroidea</taxon>
        <taxon>Neodiplogasteridae</taxon>
        <taxon>Pristionchus</taxon>
    </lineage>
</organism>
<keyword evidence="2" id="KW-1185">Reference proteome</keyword>
<feature type="non-terminal residue" evidence="1">
    <location>
        <position position="68"/>
    </location>
</feature>
<dbReference type="EMBL" id="BTRK01000005">
    <property type="protein sequence ID" value="GMR55939.1"/>
    <property type="molecule type" value="Genomic_DNA"/>
</dbReference>
<dbReference type="Proteomes" id="UP001328107">
    <property type="component" value="Unassembled WGS sequence"/>
</dbReference>
<feature type="non-terminal residue" evidence="1">
    <location>
        <position position="1"/>
    </location>
</feature>
<accession>A0AAN5D3X1</accession>
<gene>
    <name evidence="1" type="ORF">PMAYCL1PPCAC_26134</name>
</gene>
<dbReference type="AlphaFoldDB" id="A0AAN5D3X1"/>
<sequence>SSLPRYLLSIHRLLTPHNGKMLLHQARTHWLAFPITSASRCSRTERPTWRRASLFDHPSKKRISSTRQ</sequence>
<reference evidence="2" key="1">
    <citation type="submission" date="2022-10" db="EMBL/GenBank/DDBJ databases">
        <title>Genome assembly of Pristionchus species.</title>
        <authorList>
            <person name="Yoshida K."/>
            <person name="Sommer R.J."/>
        </authorList>
    </citation>
    <scope>NUCLEOTIDE SEQUENCE [LARGE SCALE GENOMIC DNA]</scope>
    <source>
        <strain evidence="2">RS5460</strain>
    </source>
</reference>